<keyword evidence="2" id="KW-0378">Hydrolase</keyword>
<evidence type="ECO:0000313" key="3">
    <source>
        <dbReference type="Proteomes" id="UP000034392"/>
    </source>
</evidence>
<keyword evidence="3" id="KW-1185">Reference proteome</keyword>
<dbReference type="Pfam" id="PF01183">
    <property type="entry name" value="Glyco_hydro_25"/>
    <property type="match status" value="1"/>
</dbReference>
<accession>A0A0F7KT32</accession>
<reference evidence="2" key="1">
    <citation type="submission" date="2015-05" db="EMBL/GenBank/DDBJ databases">
        <title>The complete genome of Altererythrobacter atlanticus strain 26DY36.</title>
        <authorList>
            <person name="Wu Y.-H."/>
            <person name="Cheng H."/>
            <person name="Wu X.-W."/>
        </authorList>
    </citation>
    <scope>NUCLEOTIDE SEQUENCE [LARGE SCALE GENOMIC DNA]</scope>
    <source>
        <strain evidence="2">26DY36</strain>
    </source>
</reference>
<dbReference type="GO" id="GO:0009253">
    <property type="term" value="P:peptidoglycan catabolic process"/>
    <property type="evidence" value="ECO:0007669"/>
    <property type="project" value="InterPro"/>
</dbReference>
<name>A0A0F7KT32_9SPHN</name>
<sequence>MGRKRAFPWRWRIAGLLLLAAIAAGGWIWWQAQHWAPERAAFPIQGALIGAIDGQADFRALRAIGADFVYLEGSQGASGRDPAFAANLERTRAAHLKFGVVHAYDPCIPAERQAANFVTIVPRDAELLPPAIDLKKLADKCDDPMRETAVESELTTFLNQVEGHVGKPAVLKLSREFEERYGIAARIERGLWLEEDWMQPDYAGRPWTLWTANSSLRTAASPDALRWVVVQP</sequence>
<dbReference type="KEGG" id="aay:WYH_01723"/>
<dbReference type="EMBL" id="CP011452">
    <property type="protein sequence ID" value="AKH42759.1"/>
    <property type="molecule type" value="Genomic_DNA"/>
</dbReference>
<dbReference type="SUPFAM" id="SSF51445">
    <property type="entry name" value="(Trans)glycosidases"/>
    <property type="match status" value="1"/>
</dbReference>
<organism evidence="2 3">
    <name type="scientific">Croceibacterium atlanticum</name>
    <dbReference type="NCBI Taxonomy" id="1267766"/>
    <lineage>
        <taxon>Bacteria</taxon>
        <taxon>Pseudomonadati</taxon>
        <taxon>Pseudomonadota</taxon>
        <taxon>Alphaproteobacteria</taxon>
        <taxon>Sphingomonadales</taxon>
        <taxon>Erythrobacteraceae</taxon>
        <taxon>Croceibacterium</taxon>
    </lineage>
</organism>
<dbReference type="GO" id="GO:0003796">
    <property type="term" value="F:lysozyme activity"/>
    <property type="evidence" value="ECO:0007669"/>
    <property type="project" value="InterPro"/>
</dbReference>
<dbReference type="GO" id="GO:0016998">
    <property type="term" value="P:cell wall macromolecule catabolic process"/>
    <property type="evidence" value="ECO:0007669"/>
    <property type="project" value="InterPro"/>
</dbReference>
<dbReference type="CDD" id="cd00599">
    <property type="entry name" value="GH25_muramidase"/>
    <property type="match status" value="1"/>
</dbReference>
<comment type="similarity">
    <text evidence="1">Belongs to the glycosyl hydrolase 25 family.</text>
</comment>
<proteinExistence type="inferred from homology"/>
<dbReference type="PATRIC" id="fig|1267766.3.peg.1739"/>
<gene>
    <name evidence="2" type="ORF">WYH_01723</name>
</gene>
<dbReference type="InterPro" id="IPR002053">
    <property type="entry name" value="Glyco_hydro_25"/>
</dbReference>
<dbReference type="RefSeq" id="WP_046903496.1">
    <property type="nucleotide sequence ID" value="NZ_CP011452.2"/>
</dbReference>
<dbReference type="PROSITE" id="PS51904">
    <property type="entry name" value="GLYCOSYL_HYDROL_F25_2"/>
    <property type="match status" value="1"/>
</dbReference>
<protein>
    <submittedName>
        <fullName evidence="2">Glycosyl hydrolases family 25</fullName>
    </submittedName>
</protein>
<dbReference type="Proteomes" id="UP000034392">
    <property type="component" value="Chromosome"/>
</dbReference>
<evidence type="ECO:0000256" key="1">
    <source>
        <dbReference type="ARBA" id="ARBA00010646"/>
    </source>
</evidence>
<dbReference type="InterPro" id="IPR017853">
    <property type="entry name" value="GH"/>
</dbReference>
<dbReference type="Gene3D" id="3.20.20.80">
    <property type="entry name" value="Glycosidases"/>
    <property type="match status" value="1"/>
</dbReference>
<evidence type="ECO:0000313" key="2">
    <source>
        <dbReference type="EMBL" id="AKH42759.1"/>
    </source>
</evidence>
<dbReference type="OrthoDB" id="9798192at2"/>
<dbReference type="AlphaFoldDB" id="A0A0F7KT32"/>
<dbReference type="STRING" id="1267766.WYH_01723"/>